<keyword evidence="5" id="KW-0007">Acetylation</keyword>
<dbReference type="RefSeq" id="WP_132114231.1">
    <property type="nucleotide sequence ID" value="NZ_SMJU01000002.1"/>
</dbReference>
<dbReference type="Gene3D" id="1.10.12.10">
    <property type="entry name" value="Lyase 2-enoyl-coa Hydratase, Chain A, domain 2"/>
    <property type="match status" value="1"/>
</dbReference>
<comment type="similarity">
    <text evidence="3 9">Belongs to the enoyl-CoA hydratase/isomerase family.</text>
</comment>
<dbReference type="OrthoDB" id="9775794at2"/>
<sequence length="269" mass="29690">MELTTLTLSTENHVAHLRFNRPQRANALNQTAWNELKWVFEQLDEDENVRVIVLSGEGKHFCSGIDLELLMSVATLTNSCEGRKREQLRKLILALQAPINAIEQCSKPVIAAVHGGCIGGGVDIVSACDMRFCTEDAYFTIREIDMGMVADLGTLQRLPRLIPEGIMREMAYTGRAVAGPEAARIGLVNATEIDQASLMDKVQNLAGQIARKSPLSIRGTKHILNHSREHSIADGLEYMATWNAAMLLSSDLTEAFQATIQKRQAEFEG</sequence>
<dbReference type="GO" id="GO:0005737">
    <property type="term" value="C:cytoplasm"/>
    <property type="evidence" value="ECO:0007669"/>
    <property type="project" value="UniProtKB-ARBA"/>
</dbReference>
<dbReference type="Pfam" id="PF00378">
    <property type="entry name" value="ECH_1"/>
    <property type="match status" value="1"/>
</dbReference>
<evidence type="ECO:0000256" key="5">
    <source>
        <dbReference type="ARBA" id="ARBA00022990"/>
    </source>
</evidence>
<evidence type="ECO:0000313" key="10">
    <source>
        <dbReference type="EMBL" id="TDB67843.1"/>
    </source>
</evidence>
<gene>
    <name evidence="10" type="ORF">EZE20_02660</name>
</gene>
<evidence type="ECO:0000256" key="3">
    <source>
        <dbReference type="ARBA" id="ARBA00005254"/>
    </source>
</evidence>
<dbReference type="InterPro" id="IPR001753">
    <property type="entry name" value="Enoyl-CoA_hydra/iso"/>
</dbReference>
<evidence type="ECO:0000313" key="11">
    <source>
        <dbReference type="Proteomes" id="UP000295706"/>
    </source>
</evidence>
<evidence type="ECO:0000256" key="4">
    <source>
        <dbReference type="ARBA" id="ARBA00022832"/>
    </source>
</evidence>
<organism evidence="10 11">
    <name type="scientific">Arundinibacter roseus</name>
    <dbReference type="NCBI Taxonomy" id="2070510"/>
    <lineage>
        <taxon>Bacteria</taxon>
        <taxon>Pseudomonadati</taxon>
        <taxon>Bacteroidota</taxon>
        <taxon>Cytophagia</taxon>
        <taxon>Cytophagales</taxon>
        <taxon>Spirosomataceae</taxon>
        <taxon>Arundinibacter</taxon>
    </lineage>
</organism>
<dbReference type="FunFam" id="1.10.12.10:FF:000004">
    <property type="entry name" value="Delta3,5-delta2,4-dienoyl-CoA isomerase"/>
    <property type="match status" value="1"/>
</dbReference>
<dbReference type="GO" id="GO:0016853">
    <property type="term" value="F:isomerase activity"/>
    <property type="evidence" value="ECO:0007669"/>
    <property type="project" value="UniProtKB-KW"/>
</dbReference>
<evidence type="ECO:0000256" key="6">
    <source>
        <dbReference type="ARBA" id="ARBA00023098"/>
    </source>
</evidence>
<comment type="pathway">
    <text evidence="2">Lipid metabolism; fatty acid beta-oxidation.</text>
</comment>
<name>A0A4R4KIY8_9BACT</name>
<dbReference type="EMBL" id="SMJU01000002">
    <property type="protein sequence ID" value="TDB67843.1"/>
    <property type="molecule type" value="Genomic_DNA"/>
</dbReference>
<dbReference type="PANTHER" id="PTHR43149:SF1">
    <property type="entry name" value="DELTA(3,5)-DELTA(2,4)-DIENOYL-COA ISOMERASE, MITOCHONDRIAL"/>
    <property type="match status" value="1"/>
</dbReference>
<accession>A0A4R4KIY8</accession>
<reference evidence="10 11" key="1">
    <citation type="submission" date="2019-02" db="EMBL/GenBank/DDBJ databases">
        <title>Arundinibacter roseus gen. nov., sp. nov., a new member of the family Cytophagaceae.</title>
        <authorList>
            <person name="Szuroczki S."/>
            <person name="Khayer B."/>
            <person name="Sproer C."/>
            <person name="Toumi M."/>
            <person name="Szabo A."/>
            <person name="Felfoldi T."/>
            <person name="Schumann P."/>
            <person name="Toth E."/>
        </authorList>
    </citation>
    <scope>NUCLEOTIDE SEQUENCE [LARGE SCALE GENOMIC DNA]</scope>
    <source>
        <strain evidence="10 11">DMA-k-7a</strain>
    </source>
</reference>
<dbReference type="Gene3D" id="3.90.226.10">
    <property type="entry name" value="2-enoyl-CoA Hydratase, Chain A, domain 1"/>
    <property type="match status" value="1"/>
</dbReference>
<evidence type="ECO:0000256" key="9">
    <source>
        <dbReference type="RuleBase" id="RU003707"/>
    </source>
</evidence>
<dbReference type="Proteomes" id="UP000295706">
    <property type="component" value="Unassembled WGS sequence"/>
</dbReference>
<dbReference type="InterPro" id="IPR018376">
    <property type="entry name" value="Enoyl-CoA_hyd/isom_CS"/>
</dbReference>
<dbReference type="FunFam" id="3.90.226.10:FF:000024">
    <property type="entry name" value="Delta3,5-delta2,4-dienoyl-CoA isomerase"/>
    <property type="match status" value="1"/>
</dbReference>
<keyword evidence="4" id="KW-0276">Fatty acid metabolism</keyword>
<protein>
    <submittedName>
        <fullName evidence="10">Crotonase/enoyl-CoA hydratase family protein</fullName>
    </submittedName>
</protein>
<keyword evidence="7" id="KW-0576">Peroxisome</keyword>
<dbReference type="UniPathway" id="UPA00659"/>
<dbReference type="InterPro" id="IPR029045">
    <property type="entry name" value="ClpP/crotonase-like_dom_sf"/>
</dbReference>
<dbReference type="SUPFAM" id="SSF52096">
    <property type="entry name" value="ClpP/crotonase"/>
    <property type="match status" value="1"/>
</dbReference>
<evidence type="ECO:0000256" key="1">
    <source>
        <dbReference type="ARBA" id="ARBA00004275"/>
    </source>
</evidence>
<proteinExistence type="inferred from homology"/>
<dbReference type="PANTHER" id="PTHR43149">
    <property type="entry name" value="ENOYL-COA HYDRATASE"/>
    <property type="match status" value="1"/>
</dbReference>
<dbReference type="NCBIfam" id="NF004794">
    <property type="entry name" value="PRK06142.1"/>
    <property type="match status" value="1"/>
</dbReference>
<keyword evidence="8" id="KW-0413">Isomerase</keyword>
<dbReference type="GO" id="GO:0006635">
    <property type="term" value="P:fatty acid beta-oxidation"/>
    <property type="evidence" value="ECO:0007669"/>
    <property type="project" value="UniProtKB-UniPathway"/>
</dbReference>
<evidence type="ECO:0000256" key="7">
    <source>
        <dbReference type="ARBA" id="ARBA00023140"/>
    </source>
</evidence>
<comment type="subcellular location">
    <subcellularLocation>
        <location evidence="1">Peroxisome</location>
    </subcellularLocation>
</comment>
<keyword evidence="11" id="KW-1185">Reference proteome</keyword>
<evidence type="ECO:0000256" key="2">
    <source>
        <dbReference type="ARBA" id="ARBA00005005"/>
    </source>
</evidence>
<evidence type="ECO:0000256" key="8">
    <source>
        <dbReference type="ARBA" id="ARBA00023235"/>
    </source>
</evidence>
<comment type="caution">
    <text evidence="10">The sequence shown here is derived from an EMBL/GenBank/DDBJ whole genome shotgun (WGS) entry which is preliminary data.</text>
</comment>
<dbReference type="InterPro" id="IPR014748">
    <property type="entry name" value="Enoyl-CoA_hydra_C"/>
</dbReference>
<dbReference type="InterPro" id="IPR045002">
    <property type="entry name" value="Ech1-like"/>
</dbReference>
<keyword evidence="6" id="KW-0443">Lipid metabolism</keyword>
<dbReference type="AlphaFoldDB" id="A0A4R4KIY8"/>
<dbReference type="PROSITE" id="PS00166">
    <property type="entry name" value="ENOYL_COA_HYDRATASE"/>
    <property type="match status" value="1"/>
</dbReference>
<dbReference type="CDD" id="cd06558">
    <property type="entry name" value="crotonase-like"/>
    <property type="match status" value="1"/>
</dbReference>